<evidence type="ECO:0000256" key="2">
    <source>
        <dbReference type="ARBA" id="ARBA00022741"/>
    </source>
</evidence>
<protein>
    <submittedName>
        <fullName evidence="6">ABC transporter ATP-binding protein</fullName>
    </submittedName>
</protein>
<dbReference type="FunFam" id="3.40.50.300:FF:000011">
    <property type="entry name" value="Putative ABC transporter ATP-binding component"/>
    <property type="match status" value="1"/>
</dbReference>
<dbReference type="PANTHER" id="PTHR42855:SF2">
    <property type="entry name" value="DRUG RESISTANCE ABC TRANSPORTER,ATP-BINDING PROTEIN"/>
    <property type="match status" value="1"/>
</dbReference>
<accession>A0A5J4R609</accession>
<keyword evidence="4" id="KW-0175">Coiled coil</keyword>
<feature type="domain" description="ABC transporter" evidence="5">
    <location>
        <begin position="2"/>
        <end position="260"/>
    </location>
</feature>
<reference evidence="6" key="1">
    <citation type="submission" date="2019-03" db="EMBL/GenBank/DDBJ databases">
        <title>Single cell metagenomics reveals metabolic interactions within the superorganism composed of flagellate Streblomastix strix and complex community of Bacteroidetes bacteria on its surface.</title>
        <authorList>
            <person name="Treitli S.C."/>
            <person name="Kolisko M."/>
            <person name="Husnik F."/>
            <person name="Keeling P."/>
            <person name="Hampl V."/>
        </authorList>
    </citation>
    <scope>NUCLEOTIDE SEQUENCE</scope>
    <source>
        <strain evidence="6">STM</strain>
    </source>
</reference>
<dbReference type="InterPro" id="IPR017871">
    <property type="entry name" value="ABC_transporter-like_CS"/>
</dbReference>
<dbReference type="PROSITE" id="PS00211">
    <property type="entry name" value="ABC_TRANSPORTER_1"/>
    <property type="match status" value="2"/>
</dbReference>
<dbReference type="Gene3D" id="3.40.50.300">
    <property type="entry name" value="P-loop containing nucleotide triphosphate hydrolases"/>
    <property type="match status" value="2"/>
</dbReference>
<feature type="coiled-coil region" evidence="4">
    <location>
        <begin position="578"/>
        <end position="605"/>
    </location>
</feature>
<dbReference type="InterPro" id="IPR003593">
    <property type="entry name" value="AAA+_ATPase"/>
</dbReference>
<dbReference type="GO" id="GO:0005524">
    <property type="term" value="F:ATP binding"/>
    <property type="evidence" value="ECO:0007669"/>
    <property type="project" value="UniProtKB-KW"/>
</dbReference>
<dbReference type="InterPro" id="IPR032781">
    <property type="entry name" value="ABC_tran_Xtn"/>
</dbReference>
<feature type="domain" description="ABC transporter" evidence="5">
    <location>
        <begin position="328"/>
        <end position="541"/>
    </location>
</feature>
<dbReference type="CDD" id="cd03221">
    <property type="entry name" value="ABCF_EF-3"/>
    <property type="match status" value="2"/>
</dbReference>
<dbReference type="Pfam" id="PF00005">
    <property type="entry name" value="ABC_tran"/>
    <property type="match status" value="2"/>
</dbReference>
<dbReference type="InterPro" id="IPR027417">
    <property type="entry name" value="P-loop_NTPase"/>
</dbReference>
<dbReference type="PANTHER" id="PTHR42855">
    <property type="entry name" value="ABC TRANSPORTER ATP-BINDING SUBUNIT"/>
    <property type="match status" value="1"/>
</dbReference>
<dbReference type="InterPro" id="IPR003439">
    <property type="entry name" value="ABC_transporter-like_ATP-bd"/>
</dbReference>
<keyword evidence="3 6" id="KW-0067">ATP-binding</keyword>
<dbReference type="AlphaFoldDB" id="A0A5J4R609"/>
<feature type="coiled-coil region" evidence="4">
    <location>
        <begin position="75"/>
        <end position="102"/>
    </location>
</feature>
<organism evidence="6">
    <name type="scientific">termite gut metagenome</name>
    <dbReference type="NCBI Taxonomy" id="433724"/>
    <lineage>
        <taxon>unclassified sequences</taxon>
        <taxon>metagenomes</taxon>
        <taxon>organismal metagenomes</taxon>
    </lineage>
</organism>
<evidence type="ECO:0000256" key="3">
    <source>
        <dbReference type="ARBA" id="ARBA00022840"/>
    </source>
</evidence>
<evidence type="ECO:0000313" key="6">
    <source>
        <dbReference type="EMBL" id="KAA6329025.1"/>
    </source>
</evidence>
<dbReference type="GO" id="GO:0016887">
    <property type="term" value="F:ATP hydrolysis activity"/>
    <property type="evidence" value="ECO:0007669"/>
    <property type="project" value="InterPro"/>
</dbReference>
<evidence type="ECO:0000256" key="1">
    <source>
        <dbReference type="ARBA" id="ARBA00022737"/>
    </source>
</evidence>
<dbReference type="SUPFAM" id="SSF52540">
    <property type="entry name" value="P-loop containing nucleoside triphosphate hydrolases"/>
    <property type="match status" value="2"/>
</dbReference>
<keyword evidence="1" id="KW-0677">Repeat</keyword>
<gene>
    <name evidence="6" type="ORF">EZS27_022132</name>
</gene>
<dbReference type="Pfam" id="PF12848">
    <property type="entry name" value="ABC_tran_Xtn"/>
    <property type="match status" value="1"/>
</dbReference>
<dbReference type="EMBL" id="SNRY01001716">
    <property type="protein sequence ID" value="KAA6329025.1"/>
    <property type="molecule type" value="Genomic_DNA"/>
</dbReference>
<dbReference type="PROSITE" id="PS50893">
    <property type="entry name" value="ABC_TRANSPORTER_2"/>
    <property type="match status" value="2"/>
</dbReference>
<evidence type="ECO:0000256" key="4">
    <source>
        <dbReference type="SAM" id="Coils"/>
    </source>
</evidence>
<dbReference type="FunFam" id="3.40.50.300:FF:000070">
    <property type="entry name" value="Putative ABC transporter ATP-binding component"/>
    <property type="match status" value="1"/>
</dbReference>
<keyword evidence="2" id="KW-0547">Nucleotide-binding</keyword>
<proteinExistence type="predicted"/>
<comment type="caution">
    <text evidence="6">The sequence shown here is derived from an EMBL/GenBank/DDBJ whole genome shotgun (WGS) entry which is preliminary data.</text>
</comment>
<dbReference type="InterPro" id="IPR051309">
    <property type="entry name" value="ABCF_ATPase"/>
</dbReference>
<name>A0A5J4R609_9ZZZZ</name>
<evidence type="ECO:0000259" key="5">
    <source>
        <dbReference type="PROSITE" id="PS50893"/>
    </source>
</evidence>
<dbReference type="SMART" id="SM00382">
    <property type="entry name" value="AAA"/>
    <property type="match status" value="2"/>
</dbReference>
<sequence length="653" mass="74936">MISIENLKIEFNVTPLFNSVSYVINKKDRIALVGKNGVGKSTMLKILARLQTPSSGNVSVPRDITVGYLPQIMILNDERTVMEEAEQAFEHISEQQAGLEQMNKEIVERTDYDSDDYHKLIDRFTAENERFQMLGTTNFRAEAERTLMGLGFNREDFNRSTSEFSGGWRMRIELAKLLLRRPDILLLDEPTNHLDIESIQWLETFLATRANAVVLVSHDRAFINNVTSRTIEISCGKIYDYRVAYDQFTVLRKERREQQLRAYENQRKQIQDTEDFIERFRYKATKAVQVQSRIKQLEKIERIEIDEEDNSALRLKFPPALRSGNYPVICEDVEKRYDKHLVFRDVNLTINRGEKVAFVGKNGGGKSTLVKCIMGEIDFKGKLTIGHNVQIGYFAQNQAQMLDESLTVLDTIDRVATGDIRLKIRDILGAFMFGKEASDKKVKVLSGGERTRLAMIKLLLEPVNFLILDEPTNHLDMRSKDILKDAICEFNGTVIVVSHDREFLDGLVTKVYEFGSGKVKEHLGGIYDFLQTKNVGDLNELSVTSPEIKPESKITLNPIFQPSSKQTYEAQKENSKKTKKLERLISDCETKIETLETEIKKIENRIAIPGAIPDTKLYEQYQSLKEQLSKVVEEWERWSTELDNQCCPDGNTN</sequence>